<dbReference type="InterPro" id="IPR005150">
    <property type="entry name" value="Cellulose_synth"/>
</dbReference>
<dbReference type="PANTHER" id="PTHR13301">
    <property type="entry name" value="X-BOX TRANSCRIPTION FACTOR-RELATED"/>
    <property type="match status" value="1"/>
</dbReference>
<feature type="active site" evidence="8">
    <location>
        <position position="152"/>
    </location>
</feature>
<feature type="transmembrane region" description="Helical" evidence="11">
    <location>
        <begin position="519"/>
        <end position="538"/>
    </location>
</feature>
<feature type="transmembrane region" description="Helical" evidence="11">
    <location>
        <begin position="63"/>
        <end position="82"/>
    </location>
</feature>
<evidence type="ECO:0000256" key="3">
    <source>
        <dbReference type="ARBA" id="ARBA00022679"/>
    </source>
</evidence>
<feature type="active site" evidence="8">
    <location>
        <position position="459"/>
    </location>
</feature>
<dbReference type="GO" id="GO:0071555">
    <property type="term" value="P:cell wall organization"/>
    <property type="evidence" value="ECO:0007669"/>
    <property type="project" value="UniProtKB-KW"/>
</dbReference>
<evidence type="ECO:0000256" key="9">
    <source>
        <dbReference type="PIRSR" id="PIRSR605150-2"/>
    </source>
</evidence>
<dbReference type="GO" id="GO:0030244">
    <property type="term" value="P:cellulose biosynthetic process"/>
    <property type="evidence" value="ECO:0007669"/>
    <property type="project" value="InterPro"/>
</dbReference>
<dbReference type="GO" id="GO:0016760">
    <property type="term" value="F:cellulose synthase (UDP-forming) activity"/>
    <property type="evidence" value="ECO:0007669"/>
    <property type="project" value="InterPro"/>
</dbReference>
<keyword evidence="13" id="KW-1185">Reference proteome</keyword>
<evidence type="ECO:0000256" key="2">
    <source>
        <dbReference type="ARBA" id="ARBA00022676"/>
    </source>
</evidence>
<evidence type="ECO:0000256" key="4">
    <source>
        <dbReference type="ARBA" id="ARBA00022692"/>
    </source>
</evidence>
<keyword evidence="3" id="KW-0808">Transferase</keyword>
<evidence type="ECO:0000256" key="6">
    <source>
        <dbReference type="ARBA" id="ARBA00023136"/>
    </source>
</evidence>
<evidence type="ECO:0000256" key="1">
    <source>
        <dbReference type="ARBA" id="ARBA00004127"/>
    </source>
</evidence>
<comment type="subcellular location">
    <subcellularLocation>
        <location evidence="1">Endomembrane system</location>
        <topology evidence="1">Multi-pass membrane protein</topology>
    </subcellularLocation>
</comment>
<feature type="binding site" evidence="10">
    <location>
        <position position="316"/>
    </location>
    <ligand>
        <name>Mn(2+)</name>
        <dbReference type="ChEBI" id="CHEBI:29035"/>
    </ligand>
</feature>
<protein>
    <submittedName>
        <fullName evidence="12">Cellulose synthase-like protein E1</fullName>
    </submittedName>
</protein>
<accession>A0AAD8IV44</accession>
<feature type="binding site" evidence="9">
    <location>
        <position position="152"/>
    </location>
    <ligand>
        <name>UDP-alpha-D-glucose</name>
        <dbReference type="ChEBI" id="CHEBI:58885"/>
    </ligand>
</feature>
<dbReference type="AlphaFoldDB" id="A0AAD8IV44"/>
<keyword evidence="7" id="KW-0961">Cell wall biogenesis/degradation</keyword>
<name>A0AAD8IV44_9APIA</name>
<feature type="transmembrane region" description="Helical" evidence="11">
    <location>
        <begin position="569"/>
        <end position="590"/>
    </location>
</feature>
<proteinExistence type="predicted"/>
<dbReference type="Proteomes" id="UP001237642">
    <property type="component" value="Unassembled WGS sequence"/>
</dbReference>
<evidence type="ECO:0000256" key="10">
    <source>
        <dbReference type="PIRSR" id="PIRSR605150-3"/>
    </source>
</evidence>
<dbReference type="Pfam" id="PF03552">
    <property type="entry name" value="Cellulose_synt"/>
    <property type="match status" value="2"/>
</dbReference>
<evidence type="ECO:0000256" key="8">
    <source>
        <dbReference type="PIRSR" id="PIRSR605150-1"/>
    </source>
</evidence>
<evidence type="ECO:0000313" key="13">
    <source>
        <dbReference type="Proteomes" id="UP001237642"/>
    </source>
</evidence>
<feature type="transmembrane region" description="Helical" evidence="11">
    <location>
        <begin position="695"/>
        <end position="715"/>
    </location>
</feature>
<dbReference type="SUPFAM" id="SSF53448">
    <property type="entry name" value="Nucleotide-diphospho-sugar transferases"/>
    <property type="match status" value="1"/>
</dbReference>
<feature type="binding site" evidence="9">
    <location>
        <position position="123"/>
    </location>
    <ligand>
        <name>UDP-alpha-D-glucose</name>
        <dbReference type="ChEBI" id="CHEBI:58885"/>
    </ligand>
</feature>
<dbReference type="EMBL" id="JAUIZM010000003">
    <property type="protein sequence ID" value="KAK1391588.1"/>
    <property type="molecule type" value="Genomic_DNA"/>
</dbReference>
<reference evidence="12" key="1">
    <citation type="submission" date="2023-02" db="EMBL/GenBank/DDBJ databases">
        <title>Genome of toxic invasive species Heracleum sosnowskyi carries increased number of genes despite the absence of recent whole-genome duplications.</title>
        <authorList>
            <person name="Schelkunov M."/>
            <person name="Shtratnikova V."/>
            <person name="Makarenko M."/>
            <person name="Klepikova A."/>
            <person name="Omelchenko D."/>
            <person name="Novikova G."/>
            <person name="Obukhova E."/>
            <person name="Bogdanov V."/>
            <person name="Penin A."/>
            <person name="Logacheva M."/>
        </authorList>
    </citation>
    <scope>NUCLEOTIDE SEQUENCE</scope>
    <source>
        <strain evidence="12">Hsosn_3</strain>
        <tissue evidence="12">Leaf</tissue>
    </source>
</reference>
<organism evidence="12 13">
    <name type="scientific">Heracleum sosnowskyi</name>
    <dbReference type="NCBI Taxonomy" id="360622"/>
    <lineage>
        <taxon>Eukaryota</taxon>
        <taxon>Viridiplantae</taxon>
        <taxon>Streptophyta</taxon>
        <taxon>Embryophyta</taxon>
        <taxon>Tracheophyta</taxon>
        <taxon>Spermatophyta</taxon>
        <taxon>Magnoliopsida</taxon>
        <taxon>eudicotyledons</taxon>
        <taxon>Gunneridae</taxon>
        <taxon>Pentapetalae</taxon>
        <taxon>asterids</taxon>
        <taxon>campanulids</taxon>
        <taxon>Apiales</taxon>
        <taxon>Apiaceae</taxon>
        <taxon>Apioideae</taxon>
        <taxon>apioid superclade</taxon>
        <taxon>Tordylieae</taxon>
        <taxon>Tordyliinae</taxon>
        <taxon>Heracleum</taxon>
    </lineage>
</organism>
<dbReference type="GO" id="GO:0016020">
    <property type="term" value="C:membrane"/>
    <property type="evidence" value="ECO:0007669"/>
    <property type="project" value="InterPro"/>
</dbReference>
<keyword evidence="2" id="KW-0328">Glycosyltransferase</keyword>
<sequence length="746" mass="85142">MRNEGGALFESRGISRSMLICSRAFAASTLFAILSVWLYRFIYLFFPSLLTNTPNDNRSHNHALAWIGMFAVEVWFGLYWLLTQAARWKPIYRRTFKDNLSYRDEKELPGVDIFVCTADPTIEPPLMVIKTVLSVMAYDYPSEKLSVYLSDDGGSDITFYALKLASAFAQHWIPYCKKFKVQQPCPAAYFNTSAPPPAGSEDWASIRELYEEMKNRIESVTELGGISEELRLEDNEFTQWKSFSSPRDHDTILHILIGVSTSREVKDIDGCTLPNLIYLAREKRPQHPHNYKAGAMNSLIRVSENMSNGRIILNVDCDMYSNSSQSVKDALCFFMDEEKGNEIAYVQFPQNYENVTENDVYANYMRTISDVDFHGLDGLGGPLYVGTGCFHRRDTLCGRVFSKDQTKSDYWNKGNNHRYLEETSYELEERLKDLASCTFEKNTQWGNEMGLKYGCPVEDVITGLSIKCNGWKSVYYNPERKGFLGVAPTSLYPTLVQHKRWSEGDVQILLSKYSPASYGFGRINPGLIMGYCVYLLWAPSSLPTLYYCIIPSLHLLSGIHLFPQISSPWFIPFAYIIFSAYAYSLAEFLWTGGTLLGWWNDQRIWLYKRTSSYFFALVDTIFSLLKYSNAAFTITSKISDQDAYRRYQQDIMDFETPSPLITILVTIAMLNLFCLAGLVKQLLVDYSRTIETMAVQIILCSFLVLINLPLYEAIFLRKDKGKVPSSVTVKSVSLALLACTFFTNLN</sequence>
<dbReference type="GO" id="GO:0012505">
    <property type="term" value="C:endomembrane system"/>
    <property type="evidence" value="ECO:0007669"/>
    <property type="project" value="UniProtKB-SubCell"/>
</dbReference>
<dbReference type="Gene3D" id="3.90.550.10">
    <property type="entry name" value="Spore Coat Polysaccharide Biosynthesis Protein SpsA, Chain A"/>
    <property type="match status" value="2"/>
</dbReference>
<feature type="transmembrane region" description="Helical" evidence="11">
    <location>
        <begin position="660"/>
        <end position="683"/>
    </location>
</feature>
<reference evidence="12" key="2">
    <citation type="submission" date="2023-05" db="EMBL/GenBank/DDBJ databases">
        <authorList>
            <person name="Schelkunov M.I."/>
        </authorList>
    </citation>
    <scope>NUCLEOTIDE SEQUENCE</scope>
    <source>
        <strain evidence="12">Hsosn_3</strain>
        <tissue evidence="12">Leaf</tissue>
    </source>
</reference>
<evidence type="ECO:0000256" key="7">
    <source>
        <dbReference type="ARBA" id="ARBA00023316"/>
    </source>
</evidence>
<keyword evidence="4 11" id="KW-0812">Transmembrane</keyword>
<gene>
    <name evidence="12" type="ORF">POM88_010644</name>
</gene>
<comment type="caution">
    <text evidence="12">The sequence shown here is derived from an EMBL/GenBank/DDBJ whole genome shotgun (WGS) entry which is preliminary data.</text>
</comment>
<keyword evidence="6 11" id="KW-0472">Membrane</keyword>
<keyword evidence="5 11" id="KW-1133">Transmembrane helix</keyword>
<evidence type="ECO:0000256" key="11">
    <source>
        <dbReference type="SAM" id="Phobius"/>
    </source>
</evidence>
<feature type="transmembrane region" description="Helical" evidence="11">
    <location>
        <begin position="20"/>
        <end position="43"/>
    </location>
</feature>
<feature type="transmembrane region" description="Helical" evidence="11">
    <location>
        <begin position="610"/>
        <end position="627"/>
    </location>
</feature>
<feature type="binding site" evidence="10">
    <location>
        <position position="292"/>
    </location>
    <ligand>
        <name>Mn(2+)</name>
        <dbReference type="ChEBI" id="CHEBI:29035"/>
    </ligand>
</feature>
<evidence type="ECO:0000256" key="5">
    <source>
        <dbReference type="ARBA" id="ARBA00022989"/>
    </source>
</evidence>
<dbReference type="InterPro" id="IPR029044">
    <property type="entry name" value="Nucleotide-diphossugar_trans"/>
</dbReference>
<evidence type="ECO:0000313" key="12">
    <source>
        <dbReference type="EMBL" id="KAK1391588.1"/>
    </source>
</evidence>